<proteinExistence type="predicted"/>
<feature type="region of interest" description="Disordered" evidence="1">
    <location>
        <begin position="76"/>
        <end position="106"/>
    </location>
</feature>
<gene>
    <name evidence="2" type="ORF">Syun_029734</name>
</gene>
<dbReference type="Proteomes" id="UP001420932">
    <property type="component" value="Unassembled WGS sequence"/>
</dbReference>
<dbReference type="EMBL" id="JBBNAF010000013">
    <property type="protein sequence ID" value="KAK9087340.1"/>
    <property type="molecule type" value="Genomic_DNA"/>
</dbReference>
<sequence length="106" mass="11306">MRSNSTTMPQKSAQRDVFIGSVNLQRGKGDMRILVPVCPGSRSCGVQSLTQLFKGLQVRGFRAEPVENAHGLWSKDLSGTTAATTSRASSTGWDGSSSFTTAAARR</sequence>
<evidence type="ECO:0000256" key="1">
    <source>
        <dbReference type="SAM" id="MobiDB-lite"/>
    </source>
</evidence>
<dbReference type="AlphaFoldDB" id="A0AAP0E5Y7"/>
<feature type="compositionally biased region" description="Low complexity" evidence="1">
    <location>
        <begin position="80"/>
        <end position="91"/>
    </location>
</feature>
<organism evidence="2 3">
    <name type="scientific">Stephania yunnanensis</name>
    <dbReference type="NCBI Taxonomy" id="152371"/>
    <lineage>
        <taxon>Eukaryota</taxon>
        <taxon>Viridiplantae</taxon>
        <taxon>Streptophyta</taxon>
        <taxon>Embryophyta</taxon>
        <taxon>Tracheophyta</taxon>
        <taxon>Spermatophyta</taxon>
        <taxon>Magnoliopsida</taxon>
        <taxon>Ranunculales</taxon>
        <taxon>Menispermaceae</taxon>
        <taxon>Menispermoideae</taxon>
        <taxon>Cissampelideae</taxon>
        <taxon>Stephania</taxon>
    </lineage>
</organism>
<comment type="caution">
    <text evidence="2">The sequence shown here is derived from an EMBL/GenBank/DDBJ whole genome shotgun (WGS) entry which is preliminary data.</text>
</comment>
<evidence type="ECO:0000313" key="3">
    <source>
        <dbReference type="Proteomes" id="UP001420932"/>
    </source>
</evidence>
<keyword evidence="3" id="KW-1185">Reference proteome</keyword>
<protein>
    <submittedName>
        <fullName evidence="2">Uncharacterized protein</fullName>
    </submittedName>
</protein>
<name>A0AAP0E5Y7_9MAGN</name>
<reference evidence="2 3" key="1">
    <citation type="submission" date="2024-01" db="EMBL/GenBank/DDBJ databases">
        <title>Genome assemblies of Stephania.</title>
        <authorList>
            <person name="Yang L."/>
        </authorList>
    </citation>
    <scope>NUCLEOTIDE SEQUENCE [LARGE SCALE GENOMIC DNA]</scope>
    <source>
        <strain evidence="2">YNDBR</strain>
        <tissue evidence="2">Leaf</tissue>
    </source>
</reference>
<accession>A0AAP0E5Y7</accession>
<evidence type="ECO:0000313" key="2">
    <source>
        <dbReference type="EMBL" id="KAK9087340.1"/>
    </source>
</evidence>
<feature type="compositionally biased region" description="Polar residues" evidence="1">
    <location>
        <begin position="92"/>
        <end position="106"/>
    </location>
</feature>